<dbReference type="RefSeq" id="WP_270690948.1">
    <property type="nucleotide sequence ID" value="NZ_JAQFWQ010000197.1"/>
</dbReference>
<name>A0ABT4UE58_9ACTN</name>
<dbReference type="EMBL" id="JAQFWQ010000197">
    <property type="protein sequence ID" value="MDA2815279.1"/>
    <property type="molecule type" value="Genomic_DNA"/>
</dbReference>
<dbReference type="Proteomes" id="UP001527866">
    <property type="component" value="Unassembled WGS sequence"/>
</dbReference>
<reference evidence="3 4" key="1">
    <citation type="submission" date="2023-01" db="EMBL/GenBank/DDBJ databases">
        <title>Draft genome sequence of Nocardiopsis sp. RSe5-2 isolated from halophytes.</title>
        <authorList>
            <person name="Duangmal K."/>
            <person name="Chantavorakit T."/>
        </authorList>
    </citation>
    <scope>NUCLEOTIDE SEQUENCE [LARGE SCALE GENOMIC DNA]</scope>
    <source>
        <strain evidence="3 4">RSe5-2</strain>
    </source>
</reference>
<feature type="transmembrane region" description="Helical" evidence="2">
    <location>
        <begin position="246"/>
        <end position="264"/>
    </location>
</feature>
<evidence type="ECO:0008006" key="5">
    <source>
        <dbReference type="Google" id="ProtNLM"/>
    </source>
</evidence>
<keyword evidence="2" id="KW-0472">Membrane</keyword>
<accession>A0ABT4UE58</accession>
<keyword evidence="2" id="KW-1133">Transmembrane helix</keyword>
<evidence type="ECO:0000313" key="4">
    <source>
        <dbReference type="Proteomes" id="UP001527866"/>
    </source>
</evidence>
<feature type="transmembrane region" description="Helical" evidence="2">
    <location>
        <begin position="203"/>
        <end position="222"/>
    </location>
</feature>
<evidence type="ECO:0000256" key="1">
    <source>
        <dbReference type="SAM" id="MobiDB-lite"/>
    </source>
</evidence>
<organism evidence="3 4">
    <name type="scientific">Nocardiopsis endophytica</name>
    <dbReference type="NCBI Taxonomy" id="3018445"/>
    <lineage>
        <taxon>Bacteria</taxon>
        <taxon>Bacillati</taxon>
        <taxon>Actinomycetota</taxon>
        <taxon>Actinomycetes</taxon>
        <taxon>Streptosporangiales</taxon>
        <taxon>Nocardiopsidaceae</taxon>
        <taxon>Nocardiopsis</taxon>
    </lineage>
</organism>
<protein>
    <recommendedName>
        <fullName evidence="5">DUF1707 domain-containing protein</fullName>
    </recommendedName>
</protein>
<evidence type="ECO:0000313" key="3">
    <source>
        <dbReference type="EMBL" id="MDA2815279.1"/>
    </source>
</evidence>
<sequence length="278" mass="30134">MTPHPTGDDHDDYMERLADRLRSAGMPAAQVEATLAELDAHLSESGTDPGSEFGPPEEFADGLTGAPPAADGGERADGTTAQDGDDPHTLRVYSNALEMRDNCDRLGAEGWEAQDMDSNGLITFTRDPDEPQRWEYRFEYALTSARQERRSGELAPDGWEPAVPFGGYAMLYKRPRAVEEGPGARIDAPAPRPTRRFLWGPRFYLGMGVFLAVMYGLVYLLAAGTELLLGGPPEGLVKGFFQGTETALLAGLAVAAVMAVVQAVRTRRDRPAHSPAQK</sequence>
<keyword evidence="2" id="KW-0812">Transmembrane</keyword>
<comment type="caution">
    <text evidence="3">The sequence shown here is derived from an EMBL/GenBank/DDBJ whole genome shotgun (WGS) entry which is preliminary data.</text>
</comment>
<evidence type="ECO:0000256" key="2">
    <source>
        <dbReference type="SAM" id="Phobius"/>
    </source>
</evidence>
<feature type="region of interest" description="Disordered" evidence="1">
    <location>
        <begin position="38"/>
        <end position="87"/>
    </location>
</feature>
<proteinExistence type="predicted"/>
<keyword evidence="4" id="KW-1185">Reference proteome</keyword>
<gene>
    <name evidence="3" type="ORF">O4J56_31850</name>
</gene>